<dbReference type="Pfam" id="PF13912">
    <property type="entry name" value="zf-C2H2_6"/>
    <property type="match status" value="1"/>
</dbReference>
<dbReference type="PROSITE" id="PS51915">
    <property type="entry name" value="ZAD"/>
    <property type="match status" value="2"/>
</dbReference>
<dbReference type="SMART" id="SM00355">
    <property type="entry name" value="ZnF_C2H2"/>
    <property type="match status" value="11"/>
</dbReference>
<protein>
    <recommendedName>
        <fullName evidence="16">C2h2-type zn-finger protein</fullName>
    </recommendedName>
</protein>
<keyword evidence="7" id="KW-0238">DNA-binding</keyword>
<feature type="binding site" evidence="11">
    <location>
        <position position="27"/>
    </location>
    <ligand>
        <name>Zn(2+)</name>
        <dbReference type="ChEBI" id="CHEBI:29105"/>
    </ligand>
</feature>
<feature type="binding site" evidence="11">
    <location>
        <position position="69"/>
    </location>
    <ligand>
        <name>Zn(2+)</name>
        <dbReference type="ChEBI" id="CHEBI:29105"/>
    </ligand>
</feature>
<dbReference type="PANTHER" id="PTHR24384">
    <property type="entry name" value="FINGER PUTATIVE TRANSCRIPTION FACTOR FAMILY-RELATED"/>
    <property type="match status" value="1"/>
</dbReference>
<evidence type="ECO:0000256" key="11">
    <source>
        <dbReference type="PROSITE-ProRule" id="PRU01263"/>
    </source>
</evidence>
<feature type="binding site" evidence="11">
    <location>
        <position position="171"/>
    </location>
    <ligand>
        <name>Zn(2+)</name>
        <dbReference type="ChEBI" id="CHEBI:29105"/>
    </ligand>
</feature>
<evidence type="ECO:0000256" key="3">
    <source>
        <dbReference type="ARBA" id="ARBA00022737"/>
    </source>
</evidence>
<feature type="binding site" evidence="11">
    <location>
        <position position="174"/>
    </location>
    <ligand>
        <name>Zn(2+)</name>
        <dbReference type="ChEBI" id="CHEBI:29105"/>
    </ligand>
</feature>
<evidence type="ECO:0000256" key="5">
    <source>
        <dbReference type="ARBA" id="ARBA00022833"/>
    </source>
</evidence>
<dbReference type="GeneID" id="109409707"/>
<keyword evidence="2 11" id="KW-0479">Metal-binding</keyword>
<dbReference type="Gene3D" id="3.40.1800.20">
    <property type="match status" value="2"/>
</dbReference>
<evidence type="ECO:0000259" key="13">
    <source>
        <dbReference type="PROSITE" id="PS51915"/>
    </source>
</evidence>
<feature type="binding site" evidence="11">
    <location>
        <position position="130"/>
    </location>
    <ligand>
        <name>Zn(2+)</name>
        <dbReference type="ChEBI" id="CHEBI:29105"/>
    </ligand>
</feature>
<dbReference type="InterPro" id="IPR012934">
    <property type="entry name" value="Znf_AD"/>
</dbReference>
<dbReference type="EnsemblMetazoa" id="AALFPA23_021607.R31961">
    <property type="protein sequence ID" value="AALFPA23_021607.P31961"/>
    <property type="gene ID" value="AALFPA23_021607"/>
</dbReference>
<feature type="binding site" evidence="11">
    <location>
        <position position="66"/>
    </location>
    <ligand>
        <name>Zn(2+)</name>
        <dbReference type="ChEBI" id="CHEBI:29105"/>
    </ligand>
</feature>
<feature type="domain" description="C2H2-type" evidence="12">
    <location>
        <begin position="450"/>
        <end position="477"/>
    </location>
</feature>
<dbReference type="SMART" id="SM00868">
    <property type="entry name" value="zf-AD"/>
    <property type="match status" value="2"/>
</dbReference>
<dbReference type="InterPro" id="IPR036236">
    <property type="entry name" value="Znf_C2H2_sf"/>
</dbReference>
<feature type="domain" description="ZAD" evidence="13">
    <location>
        <begin position="128"/>
        <end position="198"/>
    </location>
</feature>
<feature type="domain" description="C2H2-type" evidence="12">
    <location>
        <begin position="384"/>
        <end position="411"/>
    </location>
</feature>
<dbReference type="Gene3D" id="3.30.160.60">
    <property type="entry name" value="Classic Zinc Finger"/>
    <property type="match status" value="5"/>
</dbReference>
<evidence type="ECO:0000256" key="6">
    <source>
        <dbReference type="ARBA" id="ARBA00023015"/>
    </source>
</evidence>
<dbReference type="Proteomes" id="UP000069940">
    <property type="component" value="Unassembled WGS sequence"/>
</dbReference>
<dbReference type="PANTHER" id="PTHR24384:SF189">
    <property type="entry name" value="C2H2-TYPE DOMAIN-CONTAINING PROTEIN-RELATED"/>
    <property type="match status" value="1"/>
</dbReference>
<dbReference type="RefSeq" id="XP_019538732.2">
    <property type="nucleotide sequence ID" value="XM_019683187.3"/>
</dbReference>
<name>A0ABM1ZTV0_AEDAL</name>
<evidence type="ECO:0008006" key="16">
    <source>
        <dbReference type="Google" id="ProtNLM"/>
    </source>
</evidence>
<feature type="domain" description="C2H2-type" evidence="12">
    <location>
        <begin position="579"/>
        <end position="608"/>
    </location>
</feature>
<reference evidence="15" key="1">
    <citation type="journal article" date="2015" name="Proc. Natl. Acad. Sci. U.S.A.">
        <title>Genome sequence of the Asian Tiger mosquito, Aedes albopictus, reveals insights into its biology, genetics, and evolution.</title>
        <authorList>
            <person name="Chen X.G."/>
            <person name="Jiang X."/>
            <person name="Gu J."/>
            <person name="Xu M."/>
            <person name="Wu Y."/>
            <person name="Deng Y."/>
            <person name="Zhang C."/>
            <person name="Bonizzoni M."/>
            <person name="Dermauw W."/>
            <person name="Vontas J."/>
            <person name="Armbruster P."/>
            <person name="Huang X."/>
            <person name="Yang Y."/>
            <person name="Zhang H."/>
            <person name="He W."/>
            <person name="Peng H."/>
            <person name="Liu Y."/>
            <person name="Wu K."/>
            <person name="Chen J."/>
            <person name="Lirakis M."/>
            <person name="Topalis P."/>
            <person name="Van Leeuwen T."/>
            <person name="Hall A.B."/>
            <person name="Jiang X."/>
            <person name="Thorpe C."/>
            <person name="Mueller R.L."/>
            <person name="Sun C."/>
            <person name="Waterhouse R.M."/>
            <person name="Yan G."/>
            <person name="Tu Z.J."/>
            <person name="Fang X."/>
            <person name="James A.A."/>
        </authorList>
    </citation>
    <scope>NUCLEOTIDE SEQUENCE [LARGE SCALE GENOMIC DNA]</scope>
    <source>
        <strain evidence="15">Foshan</strain>
    </source>
</reference>
<evidence type="ECO:0000259" key="12">
    <source>
        <dbReference type="PROSITE" id="PS50157"/>
    </source>
</evidence>
<feature type="domain" description="C2H2-type" evidence="12">
    <location>
        <begin position="318"/>
        <end position="345"/>
    </location>
</feature>
<keyword evidence="6" id="KW-0805">Transcription regulation</keyword>
<evidence type="ECO:0000256" key="7">
    <source>
        <dbReference type="ARBA" id="ARBA00023125"/>
    </source>
</evidence>
<keyword evidence="15" id="KW-1185">Reference proteome</keyword>
<sequence length="639" mass="73544">MDPDVKQSVPNGSIADAADSHTDCRLCLGGERLEDIFDQVADLQQWISEYLSIVIHPNDCLSHSICVNCRERLEEFCDYQQRCVEIQHVQRSESSMIVCDGDTTFTLNQLGKVEAIKKEPGSMENSQQICRLCLGRECVDDVFNYGDLHRWISDYLSIEISNEDSIRRFCCAMCRIRLEEFRNFHLRCLEVQTQLLNSNVTVVKVEPTETTAEDFESSKIVEETHGEQSIQCNVCHKVIKGSKHLKDRLRYHMVIHGPRKYACTMCEKAFVKSSHLKDHMKVHNKIDEEPVECKVCHKMLKNMNSFRVHKISHGPKKHVCVICDKAYAVRQNLKKHMQSHKSKSTFEAVKQHSDHPFRCDVCFKLLKNQISLRYHKKIHQPKRKVCPICNAAFVRSRDLRDHSATHSSSNGTEDGEKHIALPFKCNICPRAYKRYNSLQGHIKTHGPDKYRCSLCSKEFAEQQRLKAHMKTHNKYSAQSVEEIGEAELNKFLSGVPFECKICPLIYHSQKDLSKHILNVHKGKNQTTLGIEKCSPLDMQKSDDIVDALDPFKCTVCRKAFRTKAQLMEHMRKIRAKMTIECSICRERFGSRELLDKHIKDAIHAERSTQGNGNNAGNSMDDDMFEAEEIKVEIQSDSDD</sequence>
<keyword evidence="9" id="KW-0539">Nucleus</keyword>
<keyword evidence="4 10" id="KW-0863">Zinc-finger</keyword>
<feature type="domain" description="C2H2-type" evidence="12">
    <location>
        <begin position="497"/>
        <end position="525"/>
    </location>
</feature>
<feature type="binding site" evidence="11">
    <location>
        <position position="133"/>
    </location>
    <ligand>
        <name>Zn(2+)</name>
        <dbReference type="ChEBI" id="CHEBI:29105"/>
    </ligand>
</feature>
<feature type="binding site" evidence="11">
    <location>
        <position position="24"/>
    </location>
    <ligand>
        <name>Zn(2+)</name>
        <dbReference type="ChEBI" id="CHEBI:29105"/>
    </ligand>
</feature>
<evidence type="ECO:0000256" key="2">
    <source>
        <dbReference type="ARBA" id="ARBA00022723"/>
    </source>
</evidence>
<feature type="domain" description="C2H2-type" evidence="12">
    <location>
        <begin position="357"/>
        <end position="384"/>
    </location>
</feature>
<dbReference type="InterPro" id="IPR050752">
    <property type="entry name" value="C2H2-ZF_domain"/>
</dbReference>
<proteinExistence type="predicted"/>
<evidence type="ECO:0000256" key="1">
    <source>
        <dbReference type="ARBA" id="ARBA00004123"/>
    </source>
</evidence>
<evidence type="ECO:0000256" key="9">
    <source>
        <dbReference type="ARBA" id="ARBA00023242"/>
    </source>
</evidence>
<keyword evidence="3" id="KW-0677">Repeat</keyword>
<keyword evidence="8" id="KW-0804">Transcription</keyword>
<feature type="domain" description="C2H2-type" evidence="12">
    <location>
        <begin position="423"/>
        <end position="450"/>
    </location>
</feature>
<organism evidence="14 15">
    <name type="scientific">Aedes albopictus</name>
    <name type="common">Asian tiger mosquito</name>
    <name type="synonym">Stegomyia albopicta</name>
    <dbReference type="NCBI Taxonomy" id="7160"/>
    <lineage>
        <taxon>Eukaryota</taxon>
        <taxon>Metazoa</taxon>
        <taxon>Ecdysozoa</taxon>
        <taxon>Arthropoda</taxon>
        <taxon>Hexapoda</taxon>
        <taxon>Insecta</taxon>
        <taxon>Pterygota</taxon>
        <taxon>Neoptera</taxon>
        <taxon>Endopterygota</taxon>
        <taxon>Diptera</taxon>
        <taxon>Nematocera</taxon>
        <taxon>Culicoidea</taxon>
        <taxon>Culicidae</taxon>
        <taxon>Culicinae</taxon>
        <taxon>Aedini</taxon>
        <taxon>Aedes</taxon>
        <taxon>Stegomyia</taxon>
    </lineage>
</organism>
<reference evidence="14" key="2">
    <citation type="submission" date="2025-05" db="UniProtKB">
        <authorList>
            <consortium name="EnsemblMetazoa"/>
        </authorList>
    </citation>
    <scope>IDENTIFICATION</scope>
    <source>
        <strain evidence="14">Foshan</strain>
    </source>
</reference>
<dbReference type="PROSITE" id="PS50157">
    <property type="entry name" value="ZINC_FINGER_C2H2_2"/>
    <property type="match status" value="9"/>
</dbReference>
<keyword evidence="5 11" id="KW-0862">Zinc</keyword>
<evidence type="ECO:0000256" key="8">
    <source>
        <dbReference type="ARBA" id="ARBA00023163"/>
    </source>
</evidence>
<evidence type="ECO:0000313" key="14">
    <source>
        <dbReference type="EnsemblMetazoa" id="AALFPA23_021607.P31961"/>
    </source>
</evidence>
<dbReference type="SUPFAM" id="SSF57716">
    <property type="entry name" value="Glucocorticoid receptor-like (DNA-binding domain)"/>
    <property type="match status" value="2"/>
</dbReference>
<dbReference type="InterPro" id="IPR013087">
    <property type="entry name" value="Znf_C2H2_type"/>
</dbReference>
<feature type="domain" description="C2H2-type" evidence="12">
    <location>
        <begin position="551"/>
        <end position="571"/>
    </location>
</feature>
<dbReference type="Pfam" id="PF00096">
    <property type="entry name" value="zf-C2H2"/>
    <property type="match status" value="5"/>
</dbReference>
<dbReference type="SUPFAM" id="SSF57667">
    <property type="entry name" value="beta-beta-alpha zinc fingers"/>
    <property type="match status" value="5"/>
</dbReference>
<dbReference type="Pfam" id="PF07776">
    <property type="entry name" value="zf-AD"/>
    <property type="match status" value="2"/>
</dbReference>
<feature type="domain" description="ZAD" evidence="13">
    <location>
        <begin position="22"/>
        <end position="93"/>
    </location>
</feature>
<evidence type="ECO:0000256" key="10">
    <source>
        <dbReference type="PROSITE-ProRule" id="PRU00042"/>
    </source>
</evidence>
<feature type="domain" description="C2H2-type" evidence="12">
    <location>
        <begin position="261"/>
        <end position="288"/>
    </location>
</feature>
<evidence type="ECO:0000256" key="4">
    <source>
        <dbReference type="ARBA" id="ARBA00022771"/>
    </source>
</evidence>
<comment type="subcellular location">
    <subcellularLocation>
        <location evidence="1">Nucleus</location>
    </subcellularLocation>
</comment>
<evidence type="ECO:0000313" key="15">
    <source>
        <dbReference type="Proteomes" id="UP000069940"/>
    </source>
</evidence>
<accession>A0ABM1ZTV0</accession>
<dbReference type="PROSITE" id="PS00028">
    <property type="entry name" value="ZINC_FINGER_C2H2_1"/>
    <property type="match status" value="9"/>
</dbReference>